<feature type="compositionally biased region" description="Acidic residues" evidence="6">
    <location>
        <begin position="456"/>
        <end position="465"/>
    </location>
</feature>
<reference evidence="7 8" key="1">
    <citation type="journal article" date="2014" name="Int. J. Syst. Evol. Microbiol.">
        <title>Complete genome sequence of Corynebacterium casei LMG S-19264T (=DSM 44701T), isolated from a smear-ripened cheese.</title>
        <authorList>
            <consortium name="US DOE Joint Genome Institute (JGI-PGF)"/>
            <person name="Walter F."/>
            <person name="Albersmeier A."/>
            <person name="Kalinowski J."/>
            <person name="Ruckert C."/>
        </authorList>
    </citation>
    <scope>NUCLEOTIDE SEQUENCE [LARGE SCALE GENOMIC DNA]</scope>
    <source>
        <strain evidence="7 8">CCM 8669</strain>
    </source>
</reference>
<evidence type="ECO:0008006" key="9">
    <source>
        <dbReference type="Google" id="ProtNLM"/>
    </source>
</evidence>
<evidence type="ECO:0000256" key="2">
    <source>
        <dbReference type="ARBA" id="ARBA00009840"/>
    </source>
</evidence>
<evidence type="ECO:0000256" key="3">
    <source>
        <dbReference type="ARBA" id="ARBA00023054"/>
    </source>
</evidence>
<feature type="region of interest" description="Disordered" evidence="6">
    <location>
        <begin position="370"/>
        <end position="404"/>
    </location>
</feature>
<feature type="region of interest" description="Disordered" evidence="6">
    <location>
        <begin position="421"/>
        <end position="499"/>
    </location>
</feature>
<comment type="caution">
    <text evidence="7">The sequence shown here is derived from an EMBL/GenBank/DDBJ whole genome shotgun (WGS) entry which is preliminary data.</text>
</comment>
<dbReference type="InterPro" id="IPR003798">
    <property type="entry name" value="DNA_recombination_RmuC"/>
</dbReference>
<dbReference type="AlphaFoldDB" id="A0A917IQ89"/>
<comment type="function">
    <text evidence="1">Involved in DNA recombination.</text>
</comment>
<dbReference type="RefSeq" id="WP_188359005.1">
    <property type="nucleotide sequence ID" value="NZ_BMDC01000001.1"/>
</dbReference>
<evidence type="ECO:0000256" key="5">
    <source>
        <dbReference type="SAM" id="Coils"/>
    </source>
</evidence>
<sequence>MGSLTVILALVLALVVGLVVGWFLGRAGQGSSAALHRENAQLRADLSGAQQARQLLSERVADLQEREQRSADVLQVLAPVKEQLTTMEKSVRAMETQRAEQFGSVSEALKANAQSQEQLRSVTSTLSTALKSSSARGTWGEAQLKRVVEAAGMTNHVVYSEQVSSSSANSADQDRAVRPDMVINLPGRKTIVLDAKAPLNAYLTAQDAEDDAAQKAELARHARAVKAHVDTLTKKKYWAGFDASPELVLCFIPVESALSAALDADPTLLDYAASKNVALVSPVSLLSALKAISFSWRQDALTDNARELFVLSKQLYERLGTAGAHLSSMGRMLGRTVDSYNSLVGSLETRVFVTARKIADLDSAQLVDDLSPQPLESAPKPLTSPEFLERSEEPEQNDDAASDTAQTAFAAYQQAFEQGNLPEAEDEEDHLLDPEKSAYEPTFEDVPLWDQYPEGFSDDIDDDYDGPAIITEHDYPSEHTAKGRSTNGEQPFDYDSWNS</sequence>
<comment type="similarity">
    <text evidence="2">Belongs to the RmuC family.</text>
</comment>
<evidence type="ECO:0000256" key="1">
    <source>
        <dbReference type="ARBA" id="ARBA00003416"/>
    </source>
</evidence>
<proteinExistence type="inferred from homology"/>
<organism evidence="7 8">
    <name type="scientific">Rothia aerolata</name>
    <dbReference type="NCBI Taxonomy" id="1812262"/>
    <lineage>
        <taxon>Bacteria</taxon>
        <taxon>Bacillati</taxon>
        <taxon>Actinomycetota</taxon>
        <taxon>Actinomycetes</taxon>
        <taxon>Micrococcales</taxon>
        <taxon>Micrococcaceae</taxon>
        <taxon>Rothia</taxon>
    </lineage>
</organism>
<keyword evidence="4" id="KW-0233">DNA recombination</keyword>
<evidence type="ECO:0000313" key="8">
    <source>
        <dbReference type="Proteomes" id="UP000600171"/>
    </source>
</evidence>
<dbReference type="GO" id="GO:0006310">
    <property type="term" value="P:DNA recombination"/>
    <property type="evidence" value="ECO:0007669"/>
    <property type="project" value="UniProtKB-KW"/>
</dbReference>
<dbReference type="Pfam" id="PF02646">
    <property type="entry name" value="RmuC"/>
    <property type="match status" value="1"/>
</dbReference>
<protein>
    <recommendedName>
        <fullName evidence="9">DNA recombination protein RmuC</fullName>
    </recommendedName>
</protein>
<keyword evidence="8" id="KW-1185">Reference proteome</keyword>
<keyword evidence="3 5" id="KW-0175">Coiled coil</keyword>
<name>A0A917IQ89_9MICC</name>
<evidence type="ECO:0000256" key="4">
    <source>
        <dbReference type="ARBA" id="ARBA00023172"/>
    </source>
</evidence>
<dbReference type="Proteomes" id="UP000600171">
    <property type="component" value="Unassembled WGS sequence"/>
</dbReference>
<feature type="compositionally biased region" description="Basic and acidic residues" evidence="6">
    <location>
        <begin position="471"/>
        <end position="481"/>
    </location>
</feature>
<evidence type="ECO:0000256" key="6">
    <source>
        <dbReference type="SAM" id="MobiDB-lite"/>
    </source>
</evidence>
<dbReference type="PANTHER" id="PTHR30563">
    <property type="entry name" value="DNA RECOMBINATION PROTEIN RMUC"/>
    <property type="match status" value="1"/>
</dbReference>
<feature type="coiled-coil region" evidence="5">
    <location>
        <begin position="39"/>
        <end position="66"/>
    </location>
</feature>
<dbReference type="PANTHER" id="PTHR30563:SF0">
    <property type="entry name" value="DNA RECOMBINATION PROTEIN RMUC"/>
    <property type="match status" value="1"/>
</dbReference>
<evidence type="ECO:0000313" key="7">
    <source>
        <dbReference type="EMBL" id="GGH60105.1"/>
    </source>
</evidence>
<gene>
    <name evidence="7" type="ORF">GCM10007359_07950</name>
</gene>
<accession>A0A917IQ89</accession>
<dbReference type="EMBL" id="BMDC01000001">
    <property type="protein sequence ID" value="GGH60105.1"/>
    <property type="molecule type" value="Genomic_DNA"/>
</dbReference>